<protein>
    <submittedName>
        <fullName evidence="2">Uncharacterized protein</fullName>
    </submittedName>
</protein>
<evidence type="ECO:0000313" key="2">
    <source>
        <dbReference type="EMBL" id="MBW4706393.1"/>
    </source>
</evidence>
<name>A0A9X1K0E7_9RHOB</name>
<dbReference type="EMBL" id="JAHXDN010000001">
    <property type="protein sequence ID" value="MBW4706393.1"/>
    <property type="molecule type" value="Genomic_DNA"/>
</dbReference>
<feature type="region of interest" description="Disordered" evidence="1">
    <location>
        <begin position="316"/>
        <end position="346"/>
    </location>
</feature>
<dbReference type="AlphaFoldDB" id="A0A9X1K0E7"/>
<proteinExistence type="predicted"/>
<reference evidence="2" key="1">
    <citation type="submission" date="2021-07" db="EMBL/GenBank/DDBJ databases">
        <title>Roseobacter insulae sp. nov., isolated from a tidal flat.</title>
        <authorList>
            <person name="Park S."/>
            <person name="Yoon J.-H."/>
        </authorList>
    </citation>
    <scope>NUCLEOTIDE SEQUENCE</scope>
    <source>
        <strain evidence="2">YSTF-M11</strain>
    </source>
</reference>
<evidence type="ECO:0000313" key="3">
    <source>
        <dbReference type="Proteomes" id="UP001138661"/>
    </source>
</evidence>
<organism evidence="2 3">
    <name type="scientific">Roseobacter insulae</name>
    <dbReference type="NCBI Taxonomy" id="2859783"/>
    <lineage>
        <taxon>Bacteria</taxon>
        <taxon>Pseudomonadati</taxon>
        <taxon>Pseudomonadota</taxon>
        <taxon>Alphaproteobacteria</taxon>
        <taxon>Rhodobacterales</taxon>
        <taxon>Roseobacteraceae</taxon>
        <taxon>Roseobacter</taxon>
    </lineage>
</organism>
<evidence type="ECO:0000256" key="1">
    <source>
        <dbReference type="SAM" id="MobiDB-lite"/>
    </source>
</evidence>
<dbReference type="Proteomes" id="UP001138661">
    <property type="component" value="Unassembled WGS sequence"/>
</dbReference>
<comment type="caution">
    <text evidence="2">The sequence shown here is derived from an EMBL/GenBank/DDBJ whole genome shotgun (WGS) entry which is preliminary data.</text>
</comment>
<sequence length="369" mass="41345">MMDFNPEIIAGVVDVDVTRNARAVFGEDGVNSVLALINNLKMFFQRVPPESISGSLIVVMPIVDELPDPIPEAGDGIQNFNSFASIMNADITPGSSETLIVQFRSGGIRIRRLEENVELSDFSQEAVVYRYEDRSEWFVFGSTVQEVPSLSPSLPSNYCEPTAASLEEALDAYVGMVRTSKCHILKEAWFLGGDGPRLVLTNKPEHIMRQSLENHLSSRLAQGTNVRPEQNTDESHPVDLRVEWFNSAMTAIIEIKWLGMSTSESKDGSEKYTRYSASRARDGADQLAEYLDNEKTSAPERALRGYLVVFDARRKGVQSRHDRPGQGDATHYRDSEIPYDPDHAKLRPDFDVPRRFFLEPKLSELSNAN</sequence>
<keyword evidence="3" id="KW-1185">Reference proteome</keyword>
<dbReference type="RefSeq" id="WP_219498000.1">
    <property type="nucleotide sequence ID" value="NZ_JAHXDN010000001.1"/>
</dbReference>
<accession>A0A9X1K0E7</accession>
<gene>
    <name evidence="2" type="ORF">KX928_01180</name>
</gene>